<dbReference type="InterPro" id="IPR011009">
    <property type="entry name" value="Kinase-like_dom_sf"/>
</dbReference>
<evidence type="ECO:0000256" key="3">
    <source>
        <dbReference type="ARBA" id="ARBA00022741"/>
    </source>
</evidence>
<evidence type="ECO:0000313" key="7">
    <source>
        <dbReference type="Proteomes" id="UP000235116"/>
    </source>
</evidence>
<dbReference type="PANTHER" id="PTHR43851">
    <property type="match status" value="1"/>
</dbReference>
<feature type="domain" description="ABC1 atypical kinase-like" evidence="5">
    <location>
        <begin position="101"/>
        <end position="343"/>
    </location>
</feature>
<evidence type="ECO:0000259" key="5">
    <source>
        <dbReference type="Pfam" id="PF03109"/>
    </source>
</evidence>
<comment type="similarity">
    <text evidence="1">Belongs to the protein kinase superfamily. ADCK protein kinase family.</text>
</comment>
<evidence type="ECO:0000313" key="6">
    <source>
        <dbReference type="EMBL" id="AUM14279.1"/>
    </source>
</evidence>
<gene>
    <name evidence="6" type="ORF">Kalk_18430</name>
</gene>
<dbReference type="GO" id="GO:0006744">
    <property type="term" value="P:ubiquinone biosynthetic process"/>
    <property type="evidence" value="ECO:0007669"/>
    <property type="project" value="TreeGrafter"/>
</dbReference>
<evidence type="ECO:0000256" key="2">
    <source>
        <dbReference type="ARBA" id="ARBA00022679"/>
    </source>
</evidence>
<dbReference type="Proteomes" id="UP000235116">
    <property type="component" value="Chromosome"/>
</dbReference>
<protein>
    <submittedName>
        <fullName evidence="6">ABC transporter</fullName>
    </submittedName>
</protein>
<dbReference type="RefSeq" id="WP_101895653.1">
    <property type="nucleotide sequence ID" value="NZ_CP022684.1"/>
</dbReference>
<dbReference type="Pfam" id="PF03109">
    <property type="entry name" value="ABC1"/>
    <property type="match status" value="1"/>
</dbReference>
<dbReference type="GO" id="GO:0016740">
    <property type="term" value="F:transferase activity"/>
    <property type="evidence" value="ECO:0007669"/>
    <property type="project" value="UniProtKB-KW"/>
</dbReference>
<dbReference type="EMBL" id="CP022684">
    <property type="protein sequence ID" value="AUM14279.1"/>
    <property type="molecule type" value="Genomic_DNA"/>
</dbReference>
<evidence type="ECO:0000256" key="4">
    <source>
        <dbReference type="ARBA" id="ARBA00022840"/>
    </source>
</evidence>
<keyword evidence="7" id="KW-1185">Reference proteome</keyword>
<dbReference type="InterPro" id="IPR051409">
    <property type="entry name" value="Atypical_kinase_ADCK"/>
</dbReference>
<sequence>MSDKSKTTLKRVKTGAFERRFSMARAGLVAGTMLAAQSAGNMFTRKEDRADKQKEILSRQAHYLADEIGKLKGSIVKIGQMMALYGEHFLPIEVTEALHTLEDDTAALEWTTIYEELEDELGAEKLSLLEIEEEPIGAASIGQVHRATIKSTGEQICLKIQYPGVAEAVDSDLGAVETLLRMLKIVPITEEFQSWFQEIREMMYREVDYDHEREKTKLFRERLQGDPRFVVPKVFDQFCSKRIIATSFEPGLDIDAPETKALPQARRNAICRTALDLCWMEVFKWGEMQTDPNFGNYFVRLAEHEGDPDKIVLLDFGAVREFSDKTLTPGRKIVKAAFLHDEDLLLDGLETLNLFSENTPLEAKRGLMKLCFMAIEPFADPERFPPPSYLLNEQNEYKWGESNLPARLSVQAGLSAAGANRHFSIPPRELMFLVRKIMGAYTFMSVLKAEIKGYDVLIPYV</sequence>
<keyword evidence="3" id="KW-0547">Nucleotide-binding</keyword>
<proteinExistence type="inferred from homology"/>
<dbReference type="SUPFAM" id="SSF56112">
    <property type="entry name" value="Protein kinase-like (PK-like)"/>
    <property type="match status" value="1"/>
</dbReference>
<dbReference type="OrthoDB" id="9795390at2"/>
<organism evidence="6 7">
    <name type="scientific">Ketobacter alkanivorans</name>
    <dbReference type="NCBI Taxonomy" id="1917421"/>
    <lineage>
        <taxon>Bacteria</taxon>
        <taxon>Pseudomonadati</taxon>
        <taxon>Pseudomonadota</taxon>
        <taxon>Gammaproteobacteria</taxon>
        <taxon>Pseudomonadales</taxon>
        <taxon>Ketobacteraceae</taxon>
        <taxon>Ketobacter</taxon>
    </lineage>
</organism>
<dbReference type="InterPro" id="IPR004147">
    <property type="entry name" value="ABC1_dom"/>
</dbReference>
<dbReference type="InterPro" id="IPR034646">
    <property type="entry name" value="ADCK3_dom"/>
</dbReference>
<keyword evidence="4" id="KW-0067">ATP-binding</keyword>
<dbReference type="PANTHER" id="PTHR43851:SF3">
    <property type="entry name" value="COENZYME Q8"/>
    <property type="match status" value="1"/>
</dbReference>
<name>A0A2K9LPJ7_9GAMM</name>
<dbReference type="AlphaFoldDB" id="A0A2K9LPJ7"/>
<dbReference type="GO" id="GO:0005524">
    <property type="term" value="F:ATP binding"/>
    <property type="evidence" value="ECO:0007669"/>
    <property type="project" value="UniProtKB-KW"/>
</dbReference>
<keyword evidence="2" id="KW-0808">Transferase</keyword>
<evidence type="ECO:0000256" key="1">
    <source>
        <dbReference type="ARBA" id="ARBA00009670"/>
    </source>
</evidence>
<accession>A0A2K9LPJ7</accession>
<dbReference type="KEGG" id="kak:Kalk_18430"/>
<reference evidence="7" key="1">
    <citation type="submission" date="2017-08" db="EMBL/GenBank/DDBJ databases">
        <title>Direct submision.</title>
        <authorList>
            <person name="Kim S.-J."/>
            <person name="Rhee S.-K."/>
        </authorList>
    </citation>
    <scope>NUCLEOTIDE SEQUENCE [LARGE SCALE GENOMIC DNA]</scope>
    <source>
        <strain evidence="7">GI5</strain>
    </source>
</reference>
<dbReference type="CDD" id="cd13970">
    <property type="entry name" value="ABC1_ADCK3"/>
    <property type="match status" value="1"/>
</dbReference>